<gene>
    <name evidence="1" type="ORF">BBD41_15515</name>
</gene>
<accession>A0A1B2E1N6</accession>
<name>A0A1B2E1N6_9BACL</name>
<reference evidence="1" key="1">
    <citation type="submission" date="2016-08" db="EMBL/GenBank/DDBJ databases">
        <title>Complete Genome Seqeunce of Paenibacillus sp. nov. IHBB 9852 from high altitute lake of Indian trans-Himalayas.</title>
        <authorList>
            <person name="Kiran S."/>
            <person name="Swarnkar M.K."/>
            <person name="Rana A."/>
            <person name="Tewari R."/>
            <person name="Gulati A."/>
        </authorList>
    </citation>
    <scope>NUCLEOTIDE SEQUENCE [LARGE SCALE GENOMIC DNA]</scope>
    <source>
        <strain evidence="1">IHBB 9852</strain>
    </source>
</reference>
<proteinExistence type="predicted"/>
<dbReference type="KEGG" id="pib:BBD41_15515"/>
<organism evidence="1">
    <name type="scientific">Paenibacillus ihbetae</name>
    <dbReference type="NCBI Taxonomy" id="1870820"/>
    <lineage>
        <taxon>Bacteria</taxon>
        <taxon>Bacillati</taxon>
        <taxon>Bacillota</taxon>
        <taxon>Bacilli</taxon>
        <taxon>Bacillales</taxon>
        <taxon>Paenibacillaceae</taxon>
        <taxon>Paenibacillus</taxon>
    </lineage>
</organism>
<protein>
    <submittedName>
        <fullName evidence="1">Uncharacterized protein</fullName>
    </submittedName>
</protein>
<dbReference type="EMBL" id="CP016809">
    <property type="protein sequence ID" value="ANY73873.1"/>
    <property type="molecule type" value="Genomic_DNA"/>
</dbReference>
<dbReference type="AlphaFoldDB" id="A0A1B2E1N6"/>
<evidence type="ECO:0000313" key="1">
    <source>
        <dbReference type="EMBL" id="ANY73873.1"/>
    </source>
</evidence>
<sequence length="116" mass="12591">MDGLGKAQRPLKSIEDGRLQLGLSQEVPPYNKEGTALTRAVPPRRGGRSPGAKEDLLFFRAVQVHLCSGVCIRGVIARDKNLDPLALNLLAGMDIGFVVRDDRVHICNGAAFNKEI</sequence>